<feature type="signal peptide" evidence="1">
    <location>
        <begin position="1"/>
        <end position="27"/>
    </location>
</feature>
<reference evidence="3 4" key="1">
    <citation type="submission" date="2021-03" db="EMBL/GenBank/DDBJ databases">
        <title>novel species isolated from a fishpond in China.</title>
        <authorList>
            <person name="Lu H."/>
            <person name="Cai Z."/>
        </authorList>
    </citation>
    <scope>NUCLEOTIDE SEQUENCE [LARGE SCALE GENOMIC DNA]</scope>
    <source>
        <strain evidence="3 4">YJ13C</strain>
    </source>
</reference>
<dbReference type="PANTHER" id="PTHR43751:SF3">
    <property type="entry name" value="SULFATASE N-TERMINAL DOMAIN-CONTAINING PROTEIN"/>
    <property type="match status" value="1"/>
</dbReference>
<dbReference type="InterPro" id="IPR052701">
    <property type="entry name" value="GAG_Ulvan_Degrading_Sulfatases"/>
</dbReference>
<keyword evidence="4" id="KW-1185">Reference proteome</keyword>
<name>A0ABS3CIV5_9BACT</name>
<dbReference type="Gene3D" id="3.40.720.10">
    <property type="entry name" value="Alkaline Phosphatase, subunit A"/>
    <property type="match status" value="1"/>
</dbReference>
<organism evidence="3 4">
    <name type="scientific">Algoriphagus pacificus</name>
    <dbReference type="NCBI Taxonomy" id="2811234"/>
    <lineage>
        <taxon>Bacteria</taxon>
        <taxon>Pseudomonadati</taxon>
        <taxon>Bacteroidota</taxon>
        <taxon>Cytophagia</taxon>
        <taxon>Cytophagales</taxon>
        <taxon>Cyclobacteriaceae</taxon>
        <taxon>Algoriphagus</taxon>
    </lineage>
</organism>
<dbReference type="Proteomes" id="UP000664480">
    <property type="component" value="Unassembled WGS sequence"/>
</dbReference>
<evidence type="ECO:0000259" key="2">
    <source>
        <dbReference type="Pfam" id="PF00884"/>
    </source>
</evidence>
<dbReference type="InterPro" id="IPR000917">
    <property type="entry name" value="Sulfatase_N"/>
</dbReference>
<proteinExistence type="predicted"/>
<dbReference type="RefSeq" id="WP_206587715.1">
    <property type="nucleotide sequence ID" value="NZ_JAFKCU010000004.1"/>
</dbReference>
<dbReference type="SUPFAM" id="SSF53649">
    <property type="entry name" value="Alkaline phosphatase-like"/>
    <property type="match status" value="1"/>
</dbReference>
<dbReference type="CDD" id="cd16145">
    <property type="entry name" value="ARS_like"/>
    <property type="match status" value="1"/>
</dbReference>
<feature type="chain" id="PRO_5045402425" evidence="1">
    <location>
        <begin position="28"/>
        <end position="501"/>
    </location>
</feature>
<protein>
    <submittedName>
        <fullName evidence="3">Arylsulfatase</fullName>
    </submittedName>
</protein>
<dbReference type="PROSITE" id="PS51257">
    <property type="entry name" value="PROKAR_LIPOPROTEIN"/>
    <property type="match status" value="1"/>
</dbReference>
<dbReference type="InterPro" id="IPR017850">
    <property type="entry name" value="Alkaline_phosphatase_core_sf"/>
</dbReference>
<dbReference type="EMBL" id="JAFKCU010000004">
    <property type="protein sequence ID" value="MBN7817038.1"/>
    <property type="molecule type" value="Genomic_DNA"/>
</dbReference>
<sequence>MEKKKSTANKGQLKVLFFGFISLLAFGCDQKPIEETAESTQKTNIIFILADDLGYGDLGFLGQQYIETPNIDKLAKQGMFFSNFYSGSTVCAPSRSSFLTGLHTGHTPIRGNSEVQPEGQLPMPDSVMTVGKALQQAGYVTGAFGKWGLGFIGTSGEPVNQGFNEFFGYNCQRYAHRYYPDYLWHNDQKVDLPGNDWTKTEDYAPDLIQEKTLAFIDDNKDKPFFLFMPIVTPHAELAAPDDEIMAKYKAKFPDEKPFIGGKGADYGPDMRIPGYQSQPYPHATFAAMVERIDRYVGEVLDKLEENGLAENTLIIFSSDNGAHREGGADPEFFDSNGPFRGFKRDLYEGGVRAPMIAWWPGKIKAGTTSDHVAAFWDLLPTFSEVAGNKISESIDGISFVPAMLGHDDQQAKHEYLYWEFHEQGGKQAIRQGNWKAVKLDVFNSETPTLELYDLSQDPGETTNLAASNPEKMAEMEKLMETSHLENPIFKFYRSEKEAAEK</sequence>
<keyword evidence="1" id="KW-0732">Signal</keyword>
<dbReference type="Gene3D" id="3.30.1120.10">
    <property type="match status" value="1"/>
</dbReference>
<evidence type="ECO:0000313" key="3">
    <source>
        <dbReference type="EMBL" id="MBN7817038.1"/>
    </source>
</evidence>
<evidence type="ECO:0000313" key="4">
    <source>
        <dbReference type="Proteomes" id="UP000664480"/>
    </source>
</evidence>
<feature type="domain" description="Sulfatase N-terminal" evidence="2">
    <location>
        <begin position="44"/>
        <end position="387"/>
    </location>
</feature>
<evidence type="ECO:0000256" key="1">
    <source>
        <dbReference type="SAM" id="SignalP"/>
    </source>
</evidence>
<accession>A0ABS3CIV5</accession>
<comment type="caution">
    <text evidence="3">The sequence shown here is derived from an EMBL/GenBank/DDBJ whole genome shotgun (WGS) entry which is preliminary data.</text>
</comment>
<dbReference type="PANTHER" id="PTHR43751">
    <property type="entry name" value="SULFATASE"/>
    <property type="match status" value="1"/>
</dbReference>
<dbReference type="Pfam" id="PF00884">
    <property type="entry name" value="Sulfatase"/>
    <property type="match status" value="1"/>
</dbReference>
<gene>
    <name evidence="3" type="ORF">J0A69_16470</name>
</gene>